<dbReference type="eggNOG" id="ENOG502QSJ4">
    <property type="taxonomic scope" value="Eukaryota"/>
</dbReference>
<keyword evidence="14 20" id="KW-1133">Transmembrane helix</keyword>
<dbReference type="GO" id="GO:0004674">
    <property type="term" value="F:protein serine/threonine kinase activity"/>
    <property type="evidence" value="ECO:0007669"/>
    <property type="project" value="UniProtKB-KW"/>
</dbReference>
<name>A0A0D9W0U6_9ORYZ</name>
<evidence type="ECO:0000256" key="2">
    <source>
        <dbReference type="ARBA" id="ARBA00008536"/>
    </source>
</evidence>
<feature type="signal peptide" evidence="21">
    <location>
        <begin position="1"/>
        <end position="18"/>
    </location>
</feature>
<dbReference type="SUPFAM" id="SSF49899">
    <property type="entry name" value="Concanavalin A-like lectins/glucanases"/>
    <property type="match status" value="1"/>
</dbReference>
<evidence type="ECO:0000256" key="9">
    <source>
        <dbReference type="ARBA" id="ARBA00022729"/>
    </source>
</evidence>
<keyword evidence="13 19" id="KW-0067">ATP-binding</keyword>
<dbReference type="InterPro" id="IPR001220">
    <property type="entry name" value="Legume_lectin_dom"/>
</dbReference>
<dbReference type="Gramene" id="LPERR03G33400.1">
    <property type="protein sequence ID" value="LPERR03G33400.1"/>
    <property type="gene ID" value="LPERR03G33400"/>
</dbReference>
<feature type="transmembrane region" description="Helical" evidence="20">
    <location>
        <begin position="279"/>
        <end position="303"/>
    </location>
</feature>
<dbReference type="Gene3D" id="2.60.120.200">
    <property type="match status" value="1"/>
</dbReference>
<evidence type="ECO:0000259" key="22">
    <source>
        <dbReference type="PROSITE" id="PS50011"/>
    </source>
</evidence>
<keyword evidence="12" id="KW-0418">Kinase</keyword>
<keyword evidence="11 19" id="KW-0547">Nucleotide-binding</keyword>
<dbReference type="AlphaFoldDB" id="A0A0D9W0U6"/>
<feature type="chain" id="PRO_5002348490" description="non-specific serine/threonine protein kinase" evidence="21">
    <location>
        <begin position="19"/>
        <end position="731"/>
    </location>
</feature>
<dbReference type="GO" id="GO:0030246">
    <property type="term" value="F:carbohydrate binding"/>
    <property type="evidence" value="ECO:0007669"/>
    <property type="project" value="UniProtKB-KW"/>
</dbReference>
<dbReference type="Gene3D" id="1.10.510.10">
    <property type="entry name" value="Transferase(Phosphotransferase) domain 1"/>
    <property type="match status" value="1"/>
</dbReference>
<feature type="binding site" evidence="19">
    <location>
        <position position="367"/>
    </location>
    <ligand>
        <name>ATP</name>
        <dbReference type="ChEBI" id="CHEBI:30616"/>
    </ligand>
</feature>
<keyword evidence="10" id="KW-0430">Lectin</keyword>
<comment type="similarity">
    <text evidence="3">In the C-terminal section; belongs to the protein kinase superfamily. Ser/Thr protein kinase family.</text>
</comment>
<dbReference type="InterPro" id="IPR008271">
    <property type="entry name" value="Ser/Thr_kinase_AS"/>
</dbReference>
<evidence type="ECO:0000256" key="7">
    <source>
        <dbReference type="ARBA" id="ARBA00022679"/>
    </source>
</evidence>
<dbReference type="InterPro" id="IPR050528">
    <property type="entry name" value="L-type_Lectin-RKs"/>
</dbReference>
<evidence type="ECO:0000256" key="14">
    <source>
        <dbReference type="ARBA" id="ARBA00022989"/>
    </source>
</evidence>
<dbReference type="Pfam" id="PF00139">
    <property type="entry name" value="Lectin_legB"/>
    <property type="match status" value="1"/>
</dbReference>
<evidence type="ECO:0000256" key="19">
    <source>
        <dbReference type="PROSITE-ProRule" id="PRU10141"/>
    </source>
</evidence>
<evidence type="ECO:0000256" key="11">
    <source>
        <dbReference type="ARBA" id="ARBA00022741"/>
    </source>
</evidence>
<dbReference type="InterPro" id="IPR017441">
    <property type="entry name" value="Protein_kinase_ATP_BS"/>
</dbReference>
<evidence type="ECO:0000256" key="20">
    <source>
        <dbReference type="SAM" id="Phobius"/>
    </source>
</evidence>
<reference evidence="23 24" key="1">
    <citation type="submission" date="2012-08" db="EMBL/GenBank/DDBJ databases">
        <title>Oryza genome evolution.</title>
        <authorList>
            <person name="Wing R.A."/>
        </authorList>
    </citation>
    <scope>NUCLEOTIDE SEQUENCE</scope>
</reference>
<dbReference type="EnsemblPlants" id="LPERR03G33400.1">
    <property type="protein sequence ID" value="LPERR03G33400.1"/>
    <property type="gene ID" value="LPERR03G33400"/>
</dbReference>
<comment type="similarity">
    <text evidence="2">In the N-terminal section; belongs to the leguminous lectin family.</text>
</comment>
<keyword evidence="7" id="KW-0808">Transferase</keyword>
<comment type="catalytic activity">
    <reaction evidence="17">
        <text>L-threonyl-[protein] + ATP = O-phospho-L-threonyl-[protein] + ADP + H(+)</text>
        <dbReference type="Rhea" id="RHEA:46608"/>
        <dbReference type="Rhea" id="RHEA-COMP:11060"/>
        <dbReference type="Rhea" id="RHEA-COMP:11605"/>
        <dbReference type="ChEBI" id="CHEBI:15378"/>
        <dbReference type="ChEBI" id="CHEBI:30013"/>
        <dbReference type="ChEBI" id="CHEBI:30616"/>
        <dbReference type="ChEBI" id="CHEBI:61977"/>
        <dbReference type="ChEBI" id="CHEBI:456216"/>
        <dbReference type="EC" id="2.7.11.1"/>
    </reaction>
</comment>
<keyword evidence="8 20" id="KW-0812">Transmembrane</keyword>
<protein>
    <recommendedName>
        <fullName evidence="4">non-specific serine/threonine protein kinase</fullName>
        <ecNumber evidence="4">2.7.11.1</ecNumber>
    </recommendedName>
</protein>
<keyword evidence="24" id="KW-1185">Reference proteome</keyword>
<dbReference type="FunFam" id="1.10.510.10:FF:000108">
    <property type="entry name" value="L-type lectin-domain containing receptor kinase S.4"/>
    <property type="match status" value="1"/>
</dbReference>
<keyword evidence="16" id="KW-0325">Glycoprotein</keyword>
<evidence type="ECO:0000256" key="17">
    <source>
        <dbReference type="ARBA" id="ARBA00047899"/>
    </source>
</evidence>
<evidence type="ECO:0000256" key="10">
    <source>
        <dbReference type="ARBA" id="ARBA00022734"/>
    </source>
</evidence>
<dbReference type="CDD" id="cd06899">
    <property type="entry name" value="lectin_legume_LecRK_Arcelin_ConA"/>
    <property type="match status" value="1"/>
</dbReference>
<dbReference type="Gene3D" id="3.30.200.20">
    <property type="entry name" value="Phosphorylase Kinase, domain 1"/>
    <property type="match status" value="1"/>
</dbReference>
<evidence type="ECO:0000256" key="5">
    <source>
        <dbReference type="ARBA" id="ARBA00022475"/>
    </source>
</evidence>
<dbReference type="InterPro" id="IPR000719">
    <property type="entry name" value="Prot_kinase_dom"/>
</dbReference>
<keyword evidence="9 21" id="KW-0732">Signal</keyword>
<sequence>MTPPVLLLLLLLASPAAADEFVFPGFSGGNGVVTSGAAMITSSGLMQLTNETKEVFGHGFHSSPVNLRNSSTGKAVSFSTTFVFAIVPKYPDAHGHGLAFALSPSASVPGAVAGKYLGIFSNGERQPRIVAVEFDTAMDEELGDIDDNHVGVDVGGVRSVASRTAGISLIGGEPLQAWIDYDGESGRLDVTLSPAGVPRPATPLVTSVVNLSSAVAAAGDGTFVGFSAANGAAASSHYVLAWTFLSGAGGGAPEIDLAKIPHLPSPTKSKSKNTPPAKLLLILLLILAVTILLASSATIATIISRRRRRRFAEEEEEDWEIEYGPHRISYKDLHGATRGFRDVIGAGGFGRVYHGVLAGGVEVAVKKVSHGSRQGIREFVAEIASMSRLRHRNLVQLLGYCRRRGELVLVYDYMCNGSLDNHLFGAGDRPPLTWQRRGKIVRDVVVHRDIKASNVLLDADMNGKLSDFGLARLYDHGTNPQTTRVVGTLGYLAPELSKTGKATTATDVFAFGAFLLEVACGRRPMEFAAGADGDDSPGLVELVLEHWKSGEITAARDPKLIGAGDCDEDDLEVVLKLGLLCSHPDPRRRPSMRQVVQILEGAAPAPETMPEDLACSGRLFYSESFDEFVTGFGLPSTTSEITTATTRPTSSSNSTDEQQRLKNAHLQYGKRVMALFLGVIHHLPESPEKHLGSFHHQHLQINLKRVWLLCLARNQCRSIHNPVINYVNAVD</sequence>
<dbReference type="EC" id="2.7.11.1" evidence="4"/>
<evidence type="ECO:0000256" key="15">
    <source>
        <dbReference type="ARBA" id="ARBA00023136"/>
    </source>
</evidence>
<dbReference type="Proteomes" id="UP000032180">
    <property type="component" value="Chromosome 3"/>
</dbReference>
<evidence type="ECO:0000256" key="13">
    <source>
        <dbReference type="ARBA" id="ARBA00022840"/>
    </source>
</evidence>
<dbReference type="GO" id="GO:0005524">
    <property type="term" value="F:ATP binding"/>
    <property type="evidence" value="ECO:0007669"/>
    <property type="project" value="UniProtKB-UniRule"/>
</dbReference>
<evidence type="ECO:0000256" key="4">
    <source>
        <dbReference type="ARBA" id="ARBA00012513"/>
    </source>
</evidence>
<dbReference type="SMART" id="SM00220">
    <property type="entry name" value="S_TKc"/>
    <property type="match status" value="1"/>
</dbReference>
<evidence type="ECO:0000256" key="16">
    <source>
        <dbReference type="ARBA" id="ARBA00023180"/>
    </source>
</evidence>
<keyword evidence="6" id="KW-0723">Serine/threonine-protein kinase</keyword>
<dbReference type="FunFam" id="3.30.200.20:FF:000178">
    <property type="entry name" value="serine/threonine-protein kinase PBS1-like"/>
    <property type="match status" value="1"/>
</dbReference>
<evidence type="ECO:0000256" key="1">
    <source>
        <dbReference type="ARBA" id="ARBA00004251"/>
    </source>
</evidence>
<reference evidence="23" key="3">
    <citation type="submission" date="2015-04" db="UniProtKB">
        <authorList>
            <consortium name="EnsemblPlants"/>
        </authorList>
    </citation>
    <scope>IDENTIFICATION</scope>
</reference>
<evidence type="ECO:0000313" key="24">
    <source>
        <dbReference type="Proteomes" id="UP000032180"/>
    </source>
</evidence>
<dbReference type="InterPro" id="IPR011009">
    <property type="entry name" value="Kinase-like_dom_sf"/>
</dbReference>
<evidence type="ECO:0000256" key="18">
    <source>
        <dbReference type="ARBA" id="ARBA00048679"/>
    </source>
</evidence>
<evidence type="ECO:0000256" key="21">
    <source>
        <dbReference type="SAM" id="SignalP"/>
    </source>
</evidence>
<feature type="domain" description="Protein kinase" evidence="22">
    <location>
        <begin position="338"/>
        <end position="609"/>
    </location>
</feature>
<keyword evidence="15 20" id="KW-0472">Membrane</keyword>
<dbReference type="PROSITE" id="PS50011">
    <property type="entry name" value="PROTEIN_KINASE_DOM"/>
    <property type="match status" value="1"/>
</dbReference>
<dbReference type="GO" id="GO:0005886">
    <property type="term" value="C:plasma membrane"/>
    <property type="evidence" value="ECO:0007669"/>
    <property type="project" value="UniProtKB-SubCell"/>
</dbReference>
<comment type="subcellular location">
    <subcellularLocation>
        <location evidence="1">Cell membrane</location>
        <topology evidence="1">Single-pass type I membrane protein</topology>
    </subcellularLocation>
</comment>
<evidence type="ECO:0000313" key="23">
    <source>
        <dbReference type="EnsemblPlants" id="LPERR03G33400.1"/>
    </source>
</evidence>
<dbReference type="PROSITE" id="PS00107">
    <property type="entry name" value="PROTEIN_KINASE_ATP"/>
    <property type="match status" value="1"/>
</dbReference>
<evidence type="ECO:0000256" key="12">
    <source>
        <dbReference type="ARBA" id="ARBA00022777"/>
    </source>
</evidence>
<dbReference type="STRING" id="77586.A0A0D9W0U6"/>
<proteinExistence type="inferred from homology"/>
<reference evidence="24" key="2">
    <citation type="submission" date="2013-12" db="EMBL/GenBank/DDBJ databases">
        <authorList>
            <person name="Yu Y."/>
            <person name="Lee S."/>
            <person name="de Baynast K."/>
            <person name="Wissotski M."/>
            <person name="Liu L."/>
            <person name="Talag J."/>
            <person name="Goicoechea J."/>
            <person name="Angelova A."/>
            <person name="Jetty R."/>
            <person name="Kudrna D."/>
            <person name="Golser W."/>
            <person name="Rivera L."/>
            <person name="Zhang J."/>
            <person name="Wing R."/>
        </authorList>
    </citation>
    <scope>NUCLEOTIDE SEQUENCE</scope>
</reference>
<dbReference type="PANTHER" id="PTHR27007">
    <property type="match status" value="1"/>
</dbReference>
<evidence type="ECO:0000256" key="3">
    <source>
        <dbReference type="ARBA" id="ARBA00010217"/>
    </source>
</evidence>
<evidence type="ECO:0000256" key="8">
    <source>
        <dbReference type="ARBA" id="ARBA00022692"/>
    </source>
</evidence>
<dbReference type="HOGENOM" id="CLU_000288_62_3_1"/>
<keyword evidence="5" id="KW-1003">Cell membrane</keyword>
<dbReference type="PROSITE" id="PS00307">
    <property type="entry name" value="LECTIN_LEGUME_BETA"/>
    <property type="match status" value="1"/>
</dbReference>
<comment type="catalytic activity">
    <reaction evidence="18">
        <text>L-seryl-[protein] + ATP = O-phospho-L-seryl-[protein] + ADP + H(+)</text>
        <dbReference type="Rhea" id="RHEA:17989"/>
        <dbReference type="Rhea" id="RHEA-COMP:9863"/>
        <dbReference type="Rhea" id="RHEA-COMP:11604"/>
        <dbReference type="ChEBI" id="CHEBI:15378"/>
        <dbReference type="ChEBI" id="CHEBI:29999"/>
        <dbReference type="ChEBI" id="CHEBI:30616"/>
        <dbReference type="ChEBI" id="CHEBI:83421"/>
        <dbReference type="ChEBI" id="CHEBI:456216"/>
        <dbReference type="EC" id="2.7.11.1"/>
    </reaction>
</comment>
<accession>A0A0D9W0U6</accession>
<dbReference type="Pfam" id="PF07714">
    <property type="entry name" value="PK_Tyr_Ser-Thr"/>
    <property type="match status" value="1"/>
</dbReference>
<dbReference type="CDD" id="cd14066">
    <property type="entry name" value="STKc_IRAK"/>
    <property type="match status" value="1"/>
</dbReference>
<dbReference type="InterPro" id="IPR001245">
    <property type="entry name" value="Ser-Thr/Tyr_kinase_cat_dom"/>
</dbReference>
<evidence type="ECO:0000256" key="6">
    <source>
        <dbReference type="ARBA" id="ARBA00022527"/>
    </source>
</evidence>
<dbReference type="SUPFAM" id="SSF56112">
    <property type="entry name" value="Protein kinase-like (PK-like)"/>
    <property type="match status" value="1"/>
</dbReference>
<dbReference type="PROSITE" id="PS00108">
    <property type="entry name" value="PROTEIN_KINASE_ST"/>
    <property type="match status" value="1"/>
</dbReference>
<organism evidence="23 24">
    <name type="scientific">Leersia perrieri</name>
    <dbReference type="NCBI Taxonomy" id="77586"/>
    <lineage>
        <taxon>Eukaryota</taxon>
        <taxon>Viridiplantae</taxon>
        <taxon>Streptophyta</taxon>
        <taxon>Embryophyta</taxon>
        <taxon>Tracheophyta</taxon>
        <taxon>Spermatophyta</taxon>
        <taxon>Magnoliopsida</taxon>
        <taxon>Liliopsida</taxon>
        <taxon>Poales</taxon>
        <taxon>Poaceae</taxon>
        <taxon>BOP clade</taxon>
        <taxon>Oryzoideae</taxon>
        <taxon>Oryzeae</taxon>
        <taxon>Oryzinae</taxon>
        <taxon>Leersia</taxon>
    </lineage>
</organism>
<dbReference type="InterPro" id="IPR013320">
    <property type="entry name" value="ConA-like_dom_sf"/>
</dbReference>
<dbReference type="InterPro" id="IPR019825">
    <property type="entry name" value="Lectin_legB_Mn/Ca_BS"/>
</dbReference>